<name>A0A7T8GQM0_CALRO</name>
<accession>A0A7T8GQM0</accession>
<evidence type="ECO:0000313" key="2">
    <source>
        <dbReference type="Proteomes" id="UP000595437"/>
    </source>
</evidence>
<proteinExistence type="predicted"/>
<dbReference type="AlphaFoldDB" id="A0A7T8GQM0"/>
<organism evidence="1 2">
    <name type="scientific">Caligus rogercresseyi</name>
    <name type="common">Sea louse</name>
    <dbReference type="NCBI Taxonomy" id="217165"/>
    <lineage>
        <taxon>Eukaryota</taxon>
        <taxon>Metazoa</taxon>
        <taxon>Ecdysozoa</taxon>
        <taxon>Arthropoda</taxon>
        <taxon>Crustacea</taxon>
        <taxon>Multicrustacea</taxon>
        <taxon>Hexanauplia</taxon>
        <taxon>Copepoda</taxon>
        <taxon>Siphonostomatoida</taxon>
        <taxon>Caligidae</taxon>
        <taxon>Caligus</taxon>
    </lineage>
</organism>
<dbReference type="Proteomes" id="UP000595437">
    <property type="component" value="Chromosome 18"/>
</dbReference>
<protein>
    <submittedName>
        <fullName evidence="1">Uncharacterized protein</fullName>
    </submittedName>
</protein>
<reference evidence="2" key="1">
    <citation type="submission" date="2021-01" db="EMBL/GenBank/DDBJ databases">
        <title>Caligus Genome Assembly.</title>
        <authorList>
            <person name="Gallardo-Escarate C."/>
        </authorList>
    </citation>
    <scope>NUCLEOTIDE SEQUENCE [LARGE SCALE GENOMIC DNA]</scope>
</reference>
<dbReference type="EMBL" id="CP045907">
    <property type="protein sequence ID" value="QQP35745.1"/>
    <property type="molecule type" value="Genomic_DNA"/>
</dbReference>
<evidence type="ECO:0000313" key="1">
    <source>
        <dbReference type="EMBL" id="QQP35745.1"/>
    </source>
</evidence>
<sequence length="54" mass="6344">MQKIRQDWPKECEDLRSSFTPDDFQRNIQAGRIGRSFSLKLFLHSSSLDHPPQV</sequence>
<gene>
    <name evidence="1" type="ORF">FKW44_024054</name>
</gene>
<keyword evidence="2" id="KW-1185">Reference proteome</keyword>